<name>C0PVC5_DROME</name>
<feature type="non-terminal residue" evidence="1">
    <location>
        <position position="1"/>
    </location>
</feature>
<proteinExistence type="evidence at transcript level"/>
<protein>
    <submittedName>
        <fullName evidence="1">MIP09823p</fullName>
    </submittedName>
</protein>
<reference evidence="1" key="1">
    <citation type="submission" date="2009-03" db="EMBL/GenBank/DDBJ databases">
        <authorList>
            <person name="Carlson J."/>
            <person name="Booth B."/>
            <person name="Frise E."/>
            <person name="Sandler J."/>
            <person name="Wan K."/>
            <person name="Yu C."/>
            <person name="Celniker S."/>
        </authorList>
    </citation>
    <scope>NUCLEOTIDE SEQUENCE</scope>
</reference>
<organism evidence="1">
    <name type="scientific">Drosophila melanogaster</name>
    <name type="common">Fruit fly</name>
    <dbReference type="NCBI Taxonomy" id="7227"/>
    <lineage>
        <taxon>Eukaryota</taxon>
        <taxon>Metazoa</taxon>
        <taxon>Ecdysozoa</taxon>
        <taxon>Arthropoda</taxon>
        <taxon>Hexapoda</taxon>
        <taxon>Insecta</taxon>
        <taxon>Pterygota</taxon>
        <taxon>Neoptera</taxon>
        <taxon>Endopterygota</taxon>
        <taxon>Diptera</taxon>
        <taxon>Brachycera</taxon>
        <taxon>Muscomorpha</taxon>
        <taxon>Ephydroidea</taxon>
        <taxon>Drosophilidae</taxon>
        <taxon>Drosophila</taxon>
        <taxon>Sophophora</taxon>
    </lineage>
</organism>
<dbReference type="EMBL" id="BT072981">
    <property type="protein sequence ID" value="ACN91313.1"/>
    <property type="molecule type" value="mRNA"/>
</dbReference>
<sequence length="32" mass="3656">DPLMPITVGSRHLKLINKVKAKIVFMQFLNGF</sequence>
<evidence type="ECO:0000313" key="1">
    <source>
        <dbReference type="EMBL" id="ACN91313.1"/>
    </source>
</evidence>
<accession>C0PVC5</accession>
<dbReference type="AlphaFoldDB" id="C0PVC5"/>